<dbReference type="Gene3D" id="3.40.50.300">
    <property type="entry name" value="P-loop containing nucleotide triphosphate hydrolases"/>
    <property type="match status" value="1"/>
</dbReference>
<evidence type="ECO:0000313" key="2">
    <source>
        <dbReference type="Proteomes" id="UP000605201"/>
    </source>
</evidence>
<evidence type="ECO:0000313" key="1">
    <source>
        <dbReference type="EMBL" id="MBC8431828.1"/>
    </source>
</evidence>
<dbReference type="InterPro" id="IPR027417">
    <property type="entry name" value="P-loop_NTPase"/>
</dbReference>
<accession>A0A8J6TQ69</accession>
<proteinExistence type="predicted"/>
<protein>
    <submittedName>
        <fullName evidence="1">Cytidylate kinase family protein</fullName>
    </submittedName>
</protein>
<sequence>MKANAEGTNYMPGFYGKKRTSPSDLINNYYREWEKRQLEMKKEKPKPKMPPTICFSRKIGVGALEVADILAKKINYRIFDREILEHMAGDAKVSEKTVALFDELYPGKLSEFGALLFGEKSFIKSDYARHLFKTVLSLAYLE</sequence>
<dbReference type="EMBL" id="JACNIG010000181">
    <property type="protein sequence ID" value="MBC8431828.1"/>
    <property type="molecule type" value="Genomic_DNA"/>
</dbReference>
<feature type="non-terminal residue" evidence="1">
    <location>
        <position position="142"/>
    </location>
</feature>
<organism evidence="1 2">
    <name type="scientific">Candidatus Desulfatibia vada</name>
    <dbReference type="NCBI Taxonomy" id="2841696"/>
    <lineage>
        <taxon>Bacteria</taxon>
        <taxon>Pseudomonadati</taxon>
        <taxon>Thermodesulfobacteriota</taxon>
        <taxon>Desulfobacteria</taxon>
        <taxon>Desulfobacterales</taxon>
        <taxon>Desulfobacterales incertae sedis</taxon>
        <taxon>Candidatus Desulfatibia</taxon>
    </lineage>
</organism>
<dbReference type="Proteomes" id="UP000605201">
    <property type="component" value="Unassembled WGS sequence"/>
</dbReference>
<reference evidence="1 2" key="1">
    <citation type="submission" date="2020-08" db="EMBL/GenBank/DDBJ databases">
        <title>Bridging the membrane lipid divide: bacteria of the FCB group superphylum have the potential to synthesize archaeal ether lipids.</title>
        <authorList>
            <person name="Villanueva L."/>
            <person name="Von Meijenfeldt F.A.B."/>
            <person name="Westbye A.B."/>
            <person name="Yadav S."/>
            <person name="Hopmans E.C."/>
            <person name="Dutilh B.E."/>
            <person name="Sinninghe Damste J.S."/>
        </authorList>
    </citation>
    <scope>NUCLEOTIDE SEQUENCE [LARGE SCALE GENOMIC DNA]</scope>
    <source>
        <strain evidence="1">NIOZ-UU17</strain>
    </source>
</reference>
<gene>
    <name evidence="1" type="ORF">H8D96_07890</name>
</gene>
<keyword evidence="1" id="KW-0808">Transferase</keyword>
<name>A0A8J6TQ69_9BACT</name>
<comment type="caution">
    <text evidence="1">The sequence shown here is derived from an EMBL/GenBank/DDBJ whole genome shotgun (WGS) entry which is preliminary data.</text>
</comment>
<dbReference type="AlphaFoldDB" id="A0A8J6TQ69"/>
<dbReference type="Pfam" id="PF13189">
    <property type="entry name" value="Cytidylate_kin2"/>
    <property type="match status" value="1"/>
</dbReference>
<keyword evidence="1" id="KW-0418">Kinase</keyword>
<dbReference type="GO" id="GO:0016301">
    <property type="term" value="F:kinase activity"/>
    <property type="evidence" value="ECO:0007669"/>
    <property type="project" value="UniProtKB-KW"/>
</dbReference>